<dbReference type="EMBL" id="CAOQHR010000007">
    <property type="protein sequence ID" value="CAI6337670.1"/>
    <property type="molecule type" value="Genomic_DNA"/>
</dbReference>
<accession>A0A9W4XR68</accession>
<feature type="compositionally biased region" description="Polar residues" evidence="1">
    <location>
        <begin position="21"/>
        <end position="30"/>
    </location>
</feature>
<name>A0A9W4XR68_9PLEO</name>
<feature type="compositionally biased region" description="Basic and acidic residues" evidence="1">
    <location>
        <begin position="127"/>
        <end position="137"/>
    </location>
</feature>
<evidence type="ECO:0000313" key="2">
    <source>
        <dbReference type="EMBL" id="CAI6337670.1"/>
    </source>
</evidence>
<gene>
    <name evidence="2" type="ORF">PDIGIT_LOCUS10784</name>
</gene>
<organism evidence="2 3">
    <name type="scientific">Periconia digitata</name>
    <dbReference type="NCBI Taxonomy" id="1303443"/>
    <lineage>
        <taxon>Eukaryota</taxon>
        <taxon>Fungi</taxon>
        <taxon>Dikarya</taxon>
        <taxon>Ascomycota</taxon>
        <taxon>Pezizomycotina</taxon>
        <taxon>Dothideomycetes</taxon>
        <taxon>Pleosporomycetidae</taxon>
        <taxon>Pleosporales</taxon>
        <taxon>Massarineae</taxon>
        <taxon>Periconiaceae</taxon>
        <taxon>Periconia</taxon>
    </lineage>
</organism>
<feature type="region of interest" description="Disordered" evidence="1">
    <location>
        <begin position="235"/>
        <end position="312"/>
    </location>
</feature>
<feature type="compositionally biased region" description="Basic and acidic residues" evidence="1">
    <location>
        <begin position="40"/>
        <end position="49"/>
    </location>
</feature>
<feature type="region of interest" description="Disordered" evidence="1">
    <location>
        <begin position="1"/>
        <end position="49"/>
    </location>
</feature>
<reference evidence="2" key="1">
    <citation type="submission" date="2023-01" db="EMBL/GenBank/DDBJ databases">
        <authorList>
            <person name="Van Ghelder C."/>
            <person name="Rancurel C."/>
        </authorList>
    </citation>
    <scope>NUCLEOTIDE SEQUENCE</scope>
    <source>
        <strain evidence="2">CNCM I-4278</strain>
    </source>
</reference>
<comment type="caution">
    <text evidence="2">The sequence shown here is derived from an EMBL/GenBank/DDBJ whole genome shotgun (WGS) entry which is preliminary data.</text>
</comment>
<evidence type="ECO:0000313" key="3">
    <source>
        <dbReference type="Proteomes" id="UP001152607"/>
    </source>
</evidence>
<dbReference type="OrthoDB" id="3798352at2759"/>
<dbReference type="Proteomes" id="UP001152607">
    <property type="component" value="Unassembled WGS sequence"/>
</dbReference>
<dbReference type="AlphaFoldDB" id="A0A9W4XR68"/>
<keyword evidence="3" id="KW-1185">Reference proteome</keyword>
<sequence length="423" mass="47354">MSSGQGIETIDLTGSPEPPTRVQTTRRQSPLQPPTQPMYKTERTETRADRRMRQVHAIDAYFRSANDGQSHDPQTILRALHESMTYAGFCAYFEKRNIYIDRKELRKAIERVGSIKEALDIVGDINEAREEERETPARSHSRPHHRQHRIPHYFRERPSSLASNLKQHAPSPPINPDQLRRIINSSPPENVNAVLLDLCKISPALSGAVVRGLAPHSTYAQTIKKHYPQSSMAYRQAPAQVHKHIKTEGRRTSQLQERAGPSGYKSARRRSAPLKHEDGSDDDLPNISRFKSLMSGNGQSPPPVSDSDQQRLATDAHNSFRPNQQQTLRGYAYPQSESSNTIPNDVITASSTVAFFGDDSDLDDFAPRSTKTCKLCFKQISAKDHTVCHFHPRVHDANLGLPYYGCCGKPIGVAGCRSSVHDV</sequence>
<evidence type="ECO:0000256" key="1">
    <source>
        <dbReference type="SAM" id="MobiDB-lite"/>
    </source>
</evidence>
<feature type="compositionally biased region" description="Basic residues" evidence="1">
    <location>
        <begin position="139"/>
        <end position="151"/>
    </location>
</feature>
<feature type="region of interest" description="Disordered" evidence="1">
    <location>
        <begin position="127"/>
        <end position="151"/>
    </location>
</feature>
<proteinExistence type="predicted"/>
<protein>
    <submittedName>
        <fullName evidence="2">Uncharacterized protein</fullName>
    </submittedName>
</protein>